<gene>
    <name evidence="1" type="ORF">TWF506_009996</name>
</gene>
<proteinExistence type="predicted"/>
<dbReference type="Proteomes" id="UP001307849">
    <property type="component" value="Unassembled WGS sequence"/>
</dbReference>
<name>A0AAN8PDD2_9PEZI</name>
<reference evidence="1 2" key="1">
    <citation type="submission" date="2019-10" db="EMBL/GenBank/DDBJ databases">
        <authorList>
            <person name="Palmer J.M."/>
        </authorList>
    </citation>
    <scope>NUCLEOTIDE SEQUENCE [LARGE SCALE GENOMIC DNA]</scope>
    <source>
        <strain evidence="1 2">TWF506</strain>
    </source>
</reference>
<keyword evidence="2" id="KW-1185">Reference proteome</keyword>
<evidence type="ECO:0000313" key="2">
    <source>
        <dbReference type="Proteomes" id="UP001307849"/>
    </source>
</evidence>
<sequence length="133" mass="14693">MEASQSSPPQISQDRIRALEAKYLQKLEKSVYTASLTEEVLSNPLVQPSIGDPAFVHPAIDTTAVLEDRIARLRVATHFKKNERQIKNIKASIRDLEQKGAAALFYQDGIPTTLTGKFDMSKGPIWANVGGRT</sequence>
<dbReference type="AlphaFoldDB" id="A0AAN8PDD2"/>
<accession>A0AAN8PDD2</accession>
<organism evidence="1 2">
    <name type="scientific">Arthrobotrys conoides</name>
    <dbReference type="NCBI Taxonomy" id="74498"/>
    <lineage>
        <taxon>Eukaryota</taxon>
        <taxon>Fungi</taxon>
        <taxon>Dikarya</taxon>
        <taxon>Ascomycota</taxon>
        <taxon>Pezizomycotina</taxon>
        <taxon>Orbiliomycetes</taxon>
        <taxon>Orbiliales</taxon>
        <taxon>Orbiliaceae</taxon>
        <taxon>Arthrobotrys</taxon>
    </lineage>
</organism>
<dbReference type="EMBL" id="JAVHJM010000007">
    <property type="protein sequence ID" value="KAK6510908.1"/>
    <property type="molecule type" value="Genomic_DNA"/>
</dbReference>
<protein>
    <submittedName>
        <fullName evidence="1">Uncharacterized protein</fullName>
    </submittedName>
</protein>
<comment type="caution">
    <text evidence="1">The sequence shown here is derived from an EMBL/GenBank/DDBJ whole genome shotgun (WGS) entry which is preliminary data.</text>
</comment>
<evidence type="ECO:0000313" key="1">
    <source>
        <dbReference type="EMBL" id="KAK6510908.1"/>
    </source>
</evidence>